<dbReference type="SUPFAM" id="SSF47384">
    <property type="entry name" value="Homodimeric domain of signal transducing histidine kinase"/>
    <property type="match status" value="1"/>
</dbReference>
<evidence type="ECO:0000256" key="2">
    <source>
        <dbReference type="ARBA" id="ARBA00004236"/>
    </source>
</evidence>
<dbReference type="Gene3D" id="1.10.287.130">
    <property type="match status" value="1"/>
</dbReference>
<dbReference type="EMBL" id="CP108264">
    <property type="protein sequence ID" value="WTU76048.1"/>
    <property type="molecule type" value="Genomic_DNA"/>
</dbReference>
<keyword evidence="8 10" id="KW-1133">Transmembrane helix</keyword>
<evidence type="ECO:0000256" key="9">
    <source>
        <dbReference type="ARBA" id="ARBA00023012"/>
    </source>
</evidence>
<evidence type="ECO:0000256" key="7">
    <source>
        <dbReference type="ARBA" id="ARBA00022777"/>
    </source>
</evidence>
<keyword evidence="10" id="KW-0472">Membrane</keyword>
<keyword evidence="5" id="KW-0808">Transferase</keyword>
<dbReference type="Pfam" id="PF00512">
    <property type="entry name" value="HisKA"/>
    <property type="match status" value="1"/>
</dbReference>
<dbReference type="InterPro" id="IPR036097">
    <property type="entry name" value="HisK_dim/P_sf"/>
</dbReference>
<protein>
    <recommendedName>
        <fullName evidence="3">histidine kinase</fullName>
        <ecNumber evidence="3">2.7.13.3</ecNumber>
    </recommendedName>
</protein>
<proteinExistence type="predicted"/>
<dbReference type="SMART" id="SM00388">
    <property type="entry name" value="HisKA"/>
    <property type="match status" value="1"/>
</dbReference>
<dbReference type="InterPro" id="IPR003661">
    <property type="entry name" value="HisK_dim/P_dom"/>
</dbReference>
<evidence type="ECO:0000256" key="6">
    <source>
        <dbReference type="ARBA" id="ARBA00022692"/>
    </source>
</evidence>
<evidence type="ECO:0000256" key="3">
    <source>
        <dbReference type="ARBA" id="ARBA00012438"/>
    </source>
</evidence>
<dbReference type="PROSITE" id="PS50885">
    <property type="entry name" value="HAMP"/>
    <property type="match status" value="1"/>
</dbReference>
<keyword evidence="9" id="KW-0902">Two-component regulatory system</keyword>
<feature type="transmembrane region" description="Helical" evidence="10">
    <location>
        <begin position="135"/>
        <end position="155"/>
    </location>
</feature>
<dbReference type="GO" id="GO:0000155">
    <property type="term" value="F:phosphorelay sensor kinase activity"/>
    <property type="evidence" value="ECO:0007669"/>
    <property type="project" value="InterPro"/>
</dbReference>
<evidence type="ECO:0000259" key="11">
    <source>
        <dbReference type="PROSITE" id="PS50109"/>
    </source>
</evidence>
<accession>A0AAU2JU43</accession>
<dbReference type="Gene3D" id="6.10.340.10">
    <property type="match status" value="1"/>
</dbReference>
<dbReference type="SUPFAM" id="SSF55874">
    <property type="entry name" value="ATPase domain of HSP90 chaperone/DNA topoisomerase II/histidine kinase"/>
    <property type="match status" value="1"/>
</dbReference>
<dbReference type="Gene3D" id="3.30.565.10">
    <property type="entry name" value="Histidine kinase-like ATPase, C-terminal domain"/>
    <property type="match status" value="1"/>
</dbReference>
<dbReference type="InterPro" id="IPR050428">
    <property type="entry name" value="TCS_sensor_his_kinase"/>
</dbReference>
<dbReference type="InterPro" id="IPR005467">
    <property type="entry name" value="His_kinase_dom"/>
</dbReference>
<keyword evidence="4" id="KW-0597">Phosphoprotein</keyword>
<evidence type="ECO:0000256" key="1">
    <source>
        <dbReference type="ARBA" id="ARBA00000085"/>
    </source>
</evidence>
<evidence type="ECO:0000256" key="8">
    <source>
        <dbReference type="ARBA" id="ARBA00022989"/>
    </source>
</evidence>
<sequence length="425" mass="44851">MKVRLPAWTATLTWKSACFIVVMCCSLAAVLGVLVHVEVTRQTVATARDKALGRLHDASRAYEAGEALPPASGLDPAGLPPALRALAVSGRRGTMVGEFQDRPTMWAAAPADGRALATAIDYGQSARTINGLDNAIIGSSVLAIGGTLLMGAFAVTRVTRRLHQTATVARRITQGDLDARVGDPRTKDPSRHQDEVATVAGALDTMAGSLQSKLESERRFTADVAHELRTPLTGLQAASELLPEGRPTELVQERVRTMRQLTEDLLEISRLDSGSEVVETDLHQLGRLAGRVVRASGTRTEVVIVRDAHVETDRRRLERVLGNLVANAHKHGRAPVVLTVDGPVVTVRDHGDGFPDYLLAHGPQRFRSGGKGHGLGLTIAVGQASVIGARLEFREAVGGGGLAVLVLPESPEGPAPAPCPGAGPA</sequence>
<dbReference type="InterPro" id="IPR003660">
    <property type="entry name" value="HAMP_dom"/>
</dbReference>
<dbReference type="CDD" id="cd06225">
    <property type="entry name" value="HAMP"/>
    <property type="match status" value="1"/>
</dbReference>
<dbReference type="GO" id="GO:0005886">
    <property type="term" value="C:plasma membrane"/>
    <property type="evidence" value="ECO:0007669"/>
    <property type="project" value="UniProtKB-SubCell"/>
</dbReference>
<dbReference type="Pfam" id="PF00672">
    <property type="entry name" value="HAMP"/>
    <property type="match status" value="1"/>
</dbReference>
<evidence type="ECO:0000256" key="4">
    <source>
        <dbReference type="ARBA" id="ARBA00022553"/>
    </source>
</evidence>
<dbReference type="SMART" id="SM00304">
    <property type="entry name" value="HAMP"/>
    <property type="match status" value="1"/>
</dbReference>
<name>A0AAU2JU43_9ACTN</name>
<feature type="domain" description="Histidine kinase" evidence="11">
    <location>
        <begin position="223"/>
        <end position="411"/>
    </location>
</feature>
<dbReference type="InterPro" id="IPR036890">
    <property type="entry name" value="HATPase_C_sf"/>
</dbReference>
<reference evidence="13" key="1">
    <citation type="submission" date="2022-10" db="EMBL/GenBank/DDBJ databases">
        <title>The complete genomes of actinobacterial strains from the NBC collection.</title>
        <authorList>
            <person name="Joergensen T.S."/>
            <person name="Alvarez Arevalo M."/>
            <person name="Sterndorff E.B."/>
            <person name="Faurdal D."/>
            <person name="Vuksanovic O."/>
            <person name="Mourched A.-S."/>
            <person name="Charusanti P."/>
            <person name="Shaw S."/>
            <person name="Blin K."/>
            <person name="Weber T."/>
        </authorList>
    </citation>
    <scope>NUCLEOTIDE SEQUENCE</scope>
    <source>
        <strain evidence="13">NBC_00049</strain>
    </source>
</reference>
<dbReference type="PROSITE" id="PS50109">
    <property type="entry name" value="HIS_KIN"/>
    <property type="match status" value="1"/>
</dbReference>
<dbReference type="SMART" id="SM00387">
    <property type="entry name" value="HATPase_c"/>
    <property type="match status" value="1"/>
</dbReference>
<dbReference type="InterPro" id="IPR003594">
    <property type="entry name" value="HATPase_dom"/>
</dbReference>
<dbReference type="PANTHER" id="PTHR45436">
    <property type="entry name" value="SENSOR HISTIDINE KINASE YKOH"/>
    <property type="match status" value="1"/>
</dbReference>
<dbReference type="CDD" id="cd00082">
    <property type="entry name" value="HisKA"/>
    <property type="match status" value="1"/>
</dbReference>
<comment type="catalytic activity">
    <reaction evidence="1">
        <text>ATP + protein L-histidine = ADP + protein N-phospho-L-histidine.</text>
        <dbReference type="EC" id="2.7.13.3"/>
    </reaction>
</comment>
<evidence type="ECO:0000256" key="5">
    <source>
        <dbReference type="ARBA" id="ARBA00022679"/>
    </source>
</evidence>
<evidence type="ECO:0000256" key="10">
    <source>
        <dbReference type="SAM" id="Phobius"/>
    </source>
</evidence>
<keyword evidence="6 10" id="KW-0812">Transmembrane</keyword>
<dbReference type="Pfam" id="PF02518">
    <property type="entry name" value="HATPase_c"/>
    <property type="match status" value="1"/>
</dbReference>
<organism evidence="13">
    <name type="scientific">Streptomyces sp. NBC_00049</name>
    <dbReference type="NCBI Taxonomy" id="2903617"/>
    <lineage>
        <taxon>Bacteria</taxon>
        <taxon>Bacillati</taxon>
        <taxon>Actinomycetota</taxon>
        <taxon>Actinomycetes</taxon>
        <taxon>Kitasatosporales</taxon>
        <taxon>Streptomycetaceae</taxon>
        <taxon>Streptomyces</taxon>
    </lineage>
</organism>
<keyword evidence="7 13" id="KW-0418">Kinase</keyword>
<comment type="subcellular location">
    <subcellularLocation>
        <location evidence="2">Cell membrane</location>
    </subcellularLocation>
</comment>
<dbReference type="SUPFAM" id="SSF158472">
    <property type="entry name" value="HAMP domain-like"/>
    <property type="match status" value="1"/>
</dbReference>
<dbReference type="EC" id="2.7.13.3" evidence="3"/>
<dbReference type="AlphaFoldDB" id="A0AAU2JU43"/>
<feature type="transmembrane region" description="Helical" evidence="10">
    <location>
        <begin position="12"/>
        <end position="35"/>
    </location>
</feature>
<evidence type="ECO:0000313" key="13">
    <source>
        <dbReference type="EMBL" id="WTU76048.1"/>
    </source>
</evidence>
<gene>
    <name evidence="13" type="ORF">OG327_23450</name>
</gene>
<dbReference type="PANTHER" id="PTHR45436:SF5">
    <property type="entry name" value="SENSOR HISTIDINE KINASE TRCS"/>
    <property type="match status" value="1"/>
</dbReference>
<evidence type="ECO:0000259" key="12">
    <source>
        <dbReference type="PROSITE" id="PS50885"/>
    </source>
</evidence>
<feature type="domain" description="HAMP" evidence="12">
    <location>
        <begin position="156"/>
        <end position="215"/>
    </location>
</feature>